<dbReference type="GO" id="GO:0008270">
    <property type="term" value="F:zinc ion binding"/>
    <property type="evidence" value="ECO:0007669"/>
    <property type="project" value="InterPro"/>
</dbReference>
<evidence type="ECO:0000256" key="7">
    <source>
        <dbReference type="SAM" id="MobiDB-lite"/>
    </source>
</evidence>
<evidence type="ECO:0000259" key="8">
    <source>
        <dbReference type="PROSITE" id="PS50048"/>
    </source>
</evidence>
<dbReference type="RefSeq" id="XP_056483319.1">
    <property type="nucleotide sequence ID" value="XM_056637289.1"/>
</dbReference>
<dbReference type="Pfam" id="PF04082">
    <property type="entry name" value="Fungal_trans"/>
    <property type="match status" value="1"/>
</dbReference>
<evidence type="ECO:0000256" key="5">
    <source>
        <dbReference type="ARBA" id="ARBA00023163"/>
    </source>
</evidence>
<dbReference type="SMART" id="SM00066">
    <property type="entry name" value="GAL4"/>
    <property type="match status" value="1"/>
</dbReference>
<name>A0A9W9SJ91_9EURO</name>
<feature type="compositionally biased region" description="Polar residues" evidence="7">
    <location>
        <begin position="637"/>
        <end position="648"/>
    </location>
</feature>
<evidence type="ECO:0000256" key="4">
    <source>
        <dbReference type="ARBA" id="ARBA00023125"/>
    </source>
</evidence>
<dbReference type="OrthoDB" id="4934715at2759"/>
<dbReference type="EMBL" id="JAPZBU010000011">
    <property type="protein sequence ID" value="KAJ5379533.1"/>
    <property type="molecule type" value="Genomic_DNA"/>
</dbReference>
<dbReference type="InterPro" id="IPR001138">
    <property type="entry name" value="Zn2Cys6_DnaBD"/>
</dbReference>
<evidence type="ECO:0000256" key="3">
    <source>
        <dbReference type="ARBA" id="ARBA00023015"/>
    </source>
</evidence>
<feature type="region of interest" description="Disordered" evidence="7">
    <location>
        <begin position="105"/>
        <end position="132"/>
    </location>
</feature>
<keyword evidence="10" id="KW-1185">Reference proteome</keyword>
<dbReference type="GO" id="GO:0003677">
    <property type="term" value="F:DNA binding"/>
    <property type="evidence" value="ECO:0007669"/>
    <property type="project" value="UniProtKB-KW"/>
</dbReference>
<dbReference type="CDD" id="cd00067">
    <property type="entry name" value="GAL4"/>
    <property type="match status" value="1"/>
</dbReference>
<keyword evidence="2" id="KW-0479">Metal-binding</keyword>
<feature type="compositionally biased region" description="Polar residues" evidence="7">
    <location>
        <begin position="117"/>
        <end position="131"/>
    </location>
</feature>
<dbReference type="SMART" id="SM00906">
    <property type="entry name" value="Fungal_trans"/>
    <property type="match status" value="1"/>
</dbReference>
<dbReference type="Pfam" id="PF00172">
    <property type="entry name" value="Zn_clus"/>
    <property type="match status" value="1"/>
</dbReference>
<keyword evidence="5" id="KW-0804">Transcription</keyword>
<feature type="domain" description="Zn(2)-C6 fungal-type" evidence="8">
    <location>
        <begin position="39"/>
        <end position="68"/>
    </location>
</feature>
<dbReference type="PROSITE" id="PS00463">
    <property type="entry name" value="ZN2_CY6_FUNGAL_1"/>
    <property type="match status" value="1"/>
</dbReference>
<organism evidence="9 10">
    <name type="scientific">Penicillium cosmopolitanum</name>
    <dbReference type="NCBI Taxonomy" id="1131564"/>
    <lineage>
        <taxon>Eukaryota</taxon>
        <taxon>Fungi</taxon>
        <taxon>Dikarya</taxon>
        <taxon>Ascomycota</taxon>
        <taxon>Pezizomycotina</taxon>
        <taxon>Eurotiomycetes</taxon>
        <taxon>Eurotiomycetidae</taxon>
        <taxon>Eurotiales</taxon>
        <taxon>Aspergillaceae</taxon>
        <taxon>Penicillium</taxon>
    </lineage>
</organism>
<proteinExistence type="predicted"/>
<sequence>MDPGEPGQDLGITFQPSQPPVPLQPRPNPSRQRDKPQLSCNPCRRRKSRCDRQQPCSCCSSRGQICTYVDGQGLPVSSNLSEPRAVHDRLVQLERLVVSLMADSGSKAPANSVPEVATQSQTKSGDGSTECGSMRISESEVSYVGRDHWAILRDGIADLKIHLDREEQLRLANTPPNHATDEHGSTFAQPKSGYAMLLYGGRRLLSREEILSKLPPKAVVDRYVSRYFNYLDLVSSSAVHGPSFLREYEIFWNDPSTVPIMWIGLLFSIICLGCLVSGKTSEQNTEDFSLQVDLYRERIVQCLILGEYTRSGPCVLETVINYTYAEFYIRTDADKDIWFLLALEVNLAMRMGYHRDPNHFPGISPYQGEMRRRLWVIILMSDITISSQMGMPRMISDSKWDTMEPRNLNDTDFDERTTDLPPSRPLTEYTSSLGIIAMRRVMTALGAVVELADGVKPCSYPDVMRIDAALQQAAASIPPPLRPKPMAASLTDPPQIIMSRLFLSHQIYQGQIALHRRFICSKYRDAEGNPASHSHKVCFEACLGTLDIQHLVDEETGPGGQLSTMGLRADALMHHQFLTATMILCTMLHVAHPVQRGSDIRGALQRCRNVWMKRSDTSTDARKAADTVTFVLDRSTDSQNYGTPSSQAVKKHGGSDPQTNDGHLDDEDNIRSVLSEEVMWPVDIGSFNRGSRSPHPC</sequence>
<dbReference type="Gene3D" id="4.10.240.10">
    <property type="entry name" value="Zn(2)-C6 fungal-type DNA-binding domain"/>
    <property type="match status" value="1"/>
</dbReference>
<dbReference type="Proteomes" id="UP001147747">
    <property type="component" value="Unassembled WGS sequence"/>
</dbReference>
<dbReference type="GO" id="GO:0005634">
    <property type="term" value="C:nucleus"/>
    <property type="evidence" value="ECO:0007669"/>
    <property type="project" value="UniProtKB-SubCell"/>
</dbReference>
<dbReference type="InterPro" id="IPR036864">
    <property type="entry name" value="Zn2-C6_fun-type_DNA-bd_sf"/>
</dbReference>
<feature type="region of interest" description="Disordered" evidence="7">
    <location>
        <begin position="635"/>
        <end position="666"/>
    </location>
</feature>
<evidence type="ECO:0000256" key="2">
    <source>
        <dbReference type="ARBA" id="ARBA00022723"/>
    </source>
</evidence>
<evidence type="ECO:0000313" key="10">
    <source>
        <dbReference type="Proteomes" id="UP001147747"/>
    </source>
</evidence>
<keyword evidence="3" id="KW-0805">Transcription regulation</keyword>
<dbReference type="GO" id="GO:0006351">
    <property type="term" value="P:DNA-templated transcription"/>
    <property type="evidence" value="ECO:0007669"/>
    <property type="project" value="InterPro"/>
</dbReference>
<comment type="caution">
    <text evidence="9">The sequence shown here is derived from an EMBL/GenBank/DDBJ whole genome shotgun (WGS) entry which is preliminary data.</text>
</comment>
<dbReference type="PANTHER" id="PTHR31001:SF74">
    <property type="entry name" value="ZN(II)2CYS6 TRANSCRIPTION FACTOR (EUROFUNG)"/>
    <property type="match status" value="1"/>
</dbReference>
<keyword evidence="6" id="KW-0539">Nucleus</keyword>
<gene>
    <name evidence="9" type="ORF">N7509_012652</name>
</gene>
<feature type="region of interest" description="Disordered" evidence="7">
    <location>
        <begin position="1"/>
        <end position="44"/>
    </location>
</feature>
<dbReference type="SUPFAM" id="SSF57701">
    <property type="entry name" value="Zn2/Cys6 DNA-binding domain"/>
    <property type="match status" value="1"/>
</dbReference>
<evidence type="ECO:0000313" key="9">
    <source>
        <dbReference type="EMBL" id="KAJ5379533.1"/>
    </source>
</evidence>
<dbReference type="GO" id="GO:0000981">
    <property type="term" value="F:DNA-binding transcription factor activity, RNA polymerase II-specific"/>
    <property type="evidence" value="ECO:0007669"/>
    <property type="project" value="InterPro"/>
</dbReference>
<dbReference type="InterPro" id="IPR007219">
    <property type="entry name" value="XnlR_reg_dom"/>
</dbReference>
<comment type="subcellular location">
    <subcellularLocation>
        <location evidence="1">Nucleus</location>
    </subcellularLocation>
</comment>
<protein>
    <submittedName>
        <fullName evidence="9">Fungal-specific transcription factor</fullName>
    </submittedName>
</protein>
<reference evidence="9" key="1">
    <citation type="submission" date="2022-12" db="EMBL/GenBank/DDBJ databases">
        <authorList>
            <person name="Petersen C."/>
        </authorList>
    </citation>
    <scope>NUCLEOTIDE SEQUENCE</scope>
    <source>
        <strain evidence="9">IBT 29677</strain>
    </source>
</reference>
<dbReference type="GeneID" id="81376269"/>
<dbReference type="InterPro" id="IPR050613">
    <property type="entry name" value="Sec_Metabolite_Reg"/>
</dbReference>
<dbReference type="AlphaFoldDB" id="A0A9W9SJ91"/>
<reference evidence="9" key="2">
    <citation type="journal article" date="2023" name="IMA Fungus">
        <title>Comparative genomic study of the Penicillium genus elucidates a diverse pangenome and 15 lateral gene transfer events.</title>
        <authorList>
            <person name="Petersen C."/>
            <person name="Sorensen T."/>
            <person name="Nielsen M.R."/>
            <person name="Sondergaard T.E."/>
            <person name="Sorensen J.L."/>
            <person name="Fitzpatrick D.A."/>
            <person name="Frisvad J.C."/>
            <person name="Nielsen K.L."/>
        </authorList>
    </citation>
    <scope>NUCLEOTIDE SEQUENCE</scope>
    <source>
        <strain evidence="9">IBT 29677</strain>
    </source>
</reference>
<dbReference type="CDD" id="cd12148">
    <property type="entry name" value="fungal_TF_MHR"/>
    <property type="match status" value="1"/>
</dbReference>
<dbReference type="PANTHER" id="PTHR31001">
    <property type="entry name" value="UNCHARACTERIZED TRANSCRIPTIONAL REGULATORY PROTEIN"/>
    <property type="match status" value="1"/>
</dbReference>
<evidence type="ECO:0000256" key="6">
    <source>
        <dbReference type="ARBA" id="ARBA00023242"/>
    </source>
</evidence>
<accession>A0A9W9SJ91</accession>
<evidence type="ECO:0000256" key="1">
    <source>
        <dbReference type="ARBA" id="ARBA00004123"/>
    </source>
</evidence>
<dbReference type="PROSITE" id="PS50048">
    <property type="entry name" value="ZN2_CY6_FUNGAL_2"/>
    <property type="match status" value="1"/>
</dbReference>
<feature type="compositionally biased region" description="Pro residues" evidence="7">
    <location>
        <begin position="17"/>
        <end position="28"/>
    </location>
</feature>
<keyword evidence="4" id="KW-0238">DNA-binding</keyword>